<reference evidence="2 3" key="1">
    <citation type="submission" date="2021-05" db="EMBL/GenBank/DDBJ databases">
        <title>Genome Assembly of Synthetic Allotetraploid Brassica napus Reveals Homoeologous Exchanges between Subgenomes.</title>
        <authorList>
            <person name="Davis J.T."/>
        </authorList>
    </citation>
    <scope>NUCLEOTIDE SEQUENCE [LARGE SCALE GENOMIC DNA]</scope>
    <source>
        <strain evidence="3">cv. Da-Ae</strain>
        <tissue evidence="2">Seedling</tissue>
    </source>
</reference>
<proteinExistence type="predicted"/>
<evidence type="ECO:0000313" key="3">
    <source>
        <dbReference type="Proteomes" id="UP000824890"/>
    </source>
</evidence>
<organism evidence="2 3">
    <name type="scientific">Brassica napus</name>
    <name type="common">Rape</name>
    <dbReference type="NCBI Taxonomy" id="3708"/>
    <lineage>
        <taxon>Eukaryota</taxon>
        <taxon>Viridiplantae</taxon>
        <taxon>Streptophyta</taxon>
        <taxon>Embryophyta</taxon>
        <taxon>Tracheophyta</taxon>
        <taxon>Spermatophyta</taxon>
        <taxon>Magnoliopsida</taxon>
        <taxon>eudicotyledons</taxon>
        <taxon>Gunneridae</taxon>
        <taxon>Pentapetalae</taxon>
        <taxon>rosids</taxon>
        <taxon>malvids</taxon>
        <taxon>Brassicales</taxon>
        <taxon>Brassicaceae</taxon>
        <taxon>Brassiceae</taxon>
        <taxon>Brassica</taxon>
    </lineage>
</organism>
<dbReference type="Proteomes" id="UP000824890">
    <property type="component" value="Unassembled WGS sequence"/>
</dbReference>
<dbReference type="EMBL" id="JAGKQM010000663">
    <property type="protein sequence ID" value="KAH0853847.1"/>
    <property type="molecule type" value="Genomic_DNA"/>
</dbReference>
<dbReference type="EMBL" id="JAGKQM010002460">
    <property type="protein sequence ID" value="KAH0849446.1"/>
    <property type="molecule type" value="Genomic_DNA"/>
</dbReference>
<name>A0ABQ7XD39_BRANA</name>
<evidence type="ECO:0000313" key="1">
    <source>
        <dbReference type="EMBL" id="KAH0849446.1"/>
    </source>
</evidence>
<protein>
    <submittedName>
        <fullName evidence="2">Uncharacterized protein</fullName>
    </submittedName>
</protein>
<keyword evidence="3" id="KW-1185">Reference proteome</keyword>
<accession>A0ABQ7XD39</accession>
<comment type="caution">
    <text evidence="2">The sequence shown here is derived from an EMBL/GenBank/DDBJ whole genome shotgun (WGS) entry which is preliminary data.</text>
</comment>
<sequence>MFHGWDPGTDGEIGICREIFLPFAIGRVWNQDGFVVIRILGVMEVQLGNDFGSVEIWNWETQSWKIRGKALVIFTTRTFLLLVGDFFFYKSIL</sequence>
<gene>
    <name evidence="1" type="ORF">HID58_090317</name>
    <name evidence="2" type="ORF">HID58_092835</name>
</gene>
<evidence type="ECO:0000313" key="2">
    <source>
        <dbReference type="EMBL" id="KAH0853847.1"/>
    </source>
</evidence>